<name>A0A2S0VLZ9_9ALTE</name>
<dbReference type="CDD" id="cd05325">
    <property type="entry name" value="carb_red_sniffer_like_SDR_c"/>
    <property type="match status" value="1"/>
</dbReference>
<proteinExistence type="inferred from homology"/>
<organism evidence="2 3">
    <name type="scientific">Saccharobesus litoralis</name>
    <dbReference type="NCBI Taxonomy" id="2172099"/>
    <lineage>
        <taxon>Bacteria</taxon>
        <taxon>Pseudomonadati</taxon>
        <taxon>Pseudomonadota</taxon>
        <taxon>Gammaproteobacteria</taxon>
        <taxon>Alteromonadales</taxon>
        <taxon>Alteromonadaceae</taxon>
        <taxon>Saccharobesus</taxon>
    </lineage>
</organism>
<dbReference type="GO" id="GO:0016616">
    <property type="term" value="F:oxidoreductase activity, acting on the CH-OH group of donors, NAD or NADP as acceptor"/>
    <property type="evidence" value="ECO:0007669"/>
    <property type="project" value="TreeGrafter"/>
</dbReference>
<dbReference type="RefSeq" id="WP_108601321.1">
    <property type="nucleotide sequence ID" value="NZ_CP026604.1"/>
</dbReference>
<dbReference type="InterPro" id="IPR052184">
    <property type="entry name" value="SDR_enzymes"/>
</dbReference>
<dbReference type="PANTHER" id="PTHR45458">
    <property type="entry name" value="SHORT-CHAIN DEHYDROGENASE/REDUCTASE SDR"/>
    <property type="match status" value="1"/>
</dbReference>
<gene>
    <name evidence="2" type="ORF">C2869_01740</name>
</gene>
<dbReference type="KEGG" id="cate:C2869_01740"/>
<dbReference type="EMBL" id="CP026604">
    <property type="protein sequence ID" value="AWB65244.1"/>
    <property type="molecule type" value="Genomic_DNA"/>
</dbReference>
<evidence type="ECO:0000313" key="3">
    <source>
        <dbReference type="Proteomes" id="UP000244441"/>
    </source>
</evidence>
<reference evidence="2 3" key="1">
    <citation type="submission" date="2018-01" db="EMBL/GenBank/DDBJ databases">
        <title>Genome sequence of a Cantenovulum-like bacteria.</title>
        <authorList>
            <person name="Tan W.R."/>
            <person name="Lau N.-S."/>
            <person name="Go F."/>
            <person name="Amirul A.-A.A."/>
        </authorList>
    </citation>
    <scope>NUCLEOTIDE SEQUENCE [LARGE SCALE GENOMIC DNA]</scope>
    <source>
        <strain evidence="2 3">CCB-QB4</strain>
    </source>
</reference>
<dbReference type="InterPro" id="IPR002347">
    <property type="entry name" value="SDR_fam"/>
</dbReference>
<protein>
    <submittedName>
        <fullName evidence="2">Short-chain dehydrogenase</fullName>
    </submittedName>
</protein>
<dbReference type="OrthoDB" id="5786478at2"/>
<dbReference type="PRINTS" id="PR00081">
    <property type="entry name" value="GDHRDH"/>
</dbReference>
<dbReference type="AlphaFoldDB" id="A0A2S0VLZ9"/>
<dbReference type="Gene3D" id="3.40.50.720">
    <property type="entry name" value="NAD(P)-binding Rossmann-like Domain"/>
    <property type="match status" value="1"/>
</dbReference>
<evidence type="ECO:0000256" key="1">
    <source>
        <dbReference type="RuleBase" id="RU000363"/>
    </source>
</evidence>
<dbReference type="Proteomes" id="UP000244441">
    <property type="component" value="Chromosome"/>
</dbReference>
<comment type="similarity">
    <text evidence="1">Belongs to the short-chain dehydrogenases/reductases (SDR) family.</text>
</comment>
<dbReference type="PANTHER" id="PTHR45458:SF1">
    <property type="entry name" value="SHORT CHAIN DEHYDROGENASE"/>
    <property type="match status" value="1"/>
</dbReference>
<evidence type="ECO:0000313" key="2">
    <source>
        <dbReference type="EMBL" id="AWB65244.1"/>
    </source>
</evidence>
<dbReference type="Pfam" id="PF00106">
    <property type="entry name" value="adh_short"/>
    <property type="match status" value="1"/>
</dbReference>
<dbReference type="SUPFAM" id="SSF51735">
    <property type="entry name" value="NAD(P)-binding Rossmann-fold domains"/>
    <property type="match status" value="1"/>
</dbReference>
<keyword evidence="3" id="KW-1185">Reference proteome</keyword>
<dbReference type="InterPro" id="IPR036291">
    <property type="entry name" value="NAD(P)-bd_dom_sf"/>
</dbReference>
<accession>A0A2S0VLZ9</accession>
<dbReference type="PRINTS" id="PR00080">
    <property type="entry name" value="SDRFAMILY"/>
</dbReference>
<sequence length="231" mass="25192">MPTILITGANRGIGLEFVRHYLAQPNNRVIATCRQPDAASELNKLAHTNKHLNVVPLDISNPKSIQQLQKELANQPIDLLINNAGMYGPKGLPRESVSTQDWLNVFQVNSIAPFMVTNALLDNLKQVKNAKIAYLTSKMGSMTDNNSGGSYIYRSSKAALNAVIKSLSIDLRPDNIQVVALHPGWVKTEMGGPNALITTQESVAGLTQVIENLTSEQSGQFINFDGTSIPW</sequence>